<keyword evidence="3" id="KW-1185">Reference proteome</keyword>
<dbReference type="Gene3D" id="1.25.40.10">
    <property type="entry name" value="Tetratricopeptide repeat domain"/>
    <property type="match status" value="2"/>
</dbReference>
<dbReference type="PANTHER" id="PTHR12558:SF33">
    <property type="entry name" value="BLL7664 PROTEIN"/>
    <property type="match status" value="1"/>
</dbReference>
<reference evidence="3" key="1">
    <citation type="submission" date="2016-06" db="EMBL/GenBank/DDBJ databases">
        <title>Complete genome sequence of Actinoalloteichus fjordicus DSM 46855 (=ADI127-17), type strain of the new species Actinoalloteichus fjordicus.</title>
        <authorList>
            <person name="Ruckert C."/>
            <person name="Nouioui I."/>
            <person name="Willmese J."/>
            <person name="van Wezel G."/>
            <person name="Klenk H.-P."/>
            <person name="Kalinowski J."/>
            <person name="Zotchev S.B."/>
        </authorList>
    </citation>
    <scope>NUCLEOTIDE SEQUENCE [LARGE SCALE GENOMIC DNA]</scope>
    <source>
        <strain evidence="3">ADI127-7</strain>
    </source>
</reference>
<feature type="transmembrane region" description="Helical" evidence="1">
    <location>
        <begin position="232"/>
        <end position="251"/>
    </location>
</feature>
<feature type="transmembrane region" description="Helical" evidence="1">
    <location>
        <begin position="389"/>
        <end position="407"/>
    </location>
</feature>
<dbReference type="AlphaFoldDB" id="A0AAC9LFN4"/>
<dbReference type="KEGG" id="acad:UA74_22465"/>
<dbReference type="SUPFAM" id="SSF48452">
    <property type="entry name" value="TPR-like"/>
    <property type="match status" value="2"/>
</dbReference>
<accession>A0AAC9LFN4</accession>
<feature type="transmembrane region" description="Helical" evidence="1">
    <location>
        <begin position="419"/>
        <end position="441"/>
    </location>
</feature>
<dbReference type="InterPro" id="IPR011990">
    <property type="entry name" value="TPR-like_helical_dom_sf"/>
</dbReference>
<feature type="transmembrane region" description="Helical" evidence="1">
    <location>
        <begin position="298"/>
        <end position="316"/>
    </location>
</feature>
<dbReference type="SMART" id="SM00028">
    <property type="entry name" value="TPR"/>
    <property type="match status" value="3"/>
</dbReference>
<dbReference type="InterPro" id="IPR019734">
    <property type="entry name" value="TPR_rpt"/>
</dbReference>
<keyword evidence="1" id="KW-1133">Transmembrane helix</keyword>
<name>A0AAC9LFN4_9PSEU</name>
<organism evidence="2 3">
    <name type="scientific">Actinoalloteichus fjordicus</name>
    <dbReference type="NCBI Taxonomy" id="1612552"/>
    <lineage>
        <taxon>Bacteria</taxon>
        <taxon>Bacillati</taxon>
        <taxon>Actinomycetota</taxon>
        <taxon>Actinomycetes</taxon>
        <taxon>Pseudonocardiales</taxon>
        <taxon>Pseudonocardiaceae</taxon>
        <taxon>Actinoalloteichus</taxon>
    </lineage>
</organism>
<feature type="transmembrane region" description="Helical" evidence="1">
    <location>
        <begin position="322"/>
        <end position="340"/>
    </location>
</feature>
<evidence type="ECO:0000313" key="3">
    <source>
        <dbReference type="Proteomes" id="UP000185511"/>
    </source>
</evidence>
<evidence type="ECO:0000256" key="1">
    <source>
        <dbReference type="SAM" id="Phobius"/>
    </source>
</evidence>
<dbReference type="PANTHER" id="PTHR12558">
    <property type="entry name" value="CELL DIVISION CYCLE 16,23,27"/>
    <property type="match status" value="1"/>
</dbReference>
<feature type="transmembrane region" description="Helical" evidence="1">
    <location>
        <begin position="366"/>
        <end position="383"/>
    </location>
</feature>
<keyword evidence="1" id="KW-0472">Membrane</keyword>
<proteinExistence type="predicted"/>
<sequence>MDEDQGERAMLLLSAGKHDAAMRLIGEALARDPDDGEAWALRTSVHLARGQNQEALHAVREALAAFPDDGEAHALHAQVLVETGEFAEARLASAIAVGLCPEDAWCHSVRAQTLALGIVQGLDGHSAAEVIAMAERALALDSPVSPVVAANVGMALLLVGRRMQAVEILEAAVARHPQSPQLITALGMSRDPAAQPAHAWRLWETANSLDSSALRNTRVPIVLRLMQLVAQYLVLGGALLVTAGVLSWLQLSADWSAVPRLVTGVVVAVLLSPSAIGQLTMPRQTRRFLRDAVPREPLYVWSGGLTAVCGITASVVPASVVWLPIGVGVLAYVTAVWAQVRVRRSLLTEVPANVLSVGSWRQQEKSMLWTAATVVVVVLLTLLGWESAAVAVGVMTAAPVALVLLSLPANPRAEEQLRFPGRIAIAAANASMATAAGLLAWGPGSGWGMAGGLLLMLSSVFWAVGRRQNARAGSGWRASNQPGS</sequence>
<feature type="transmembrane region" description="Helical" evidence="1">
    <location>
        <begin position="447"/>
        <end position="464"/>
    </location>
</feature>
<gene>
    <name evidence="2" type="ORF">UA74_22465</name>
</gene>
<dbReference type="EMBL" id="CP016076">
    <property type="protein sequence ID" value="APU16511.1"/>
    <property type="molecule type" value="Genomic_DNA"/>
</dbReference>
<evidence type="ECO:0000313" key="2">
    <source>
        <dbReference type="EMBL" id="APU16511.1"/>
    </source>
</evidence>
<protein>
    <submittedName>
        <fullName evidence="2">Tetratricopeptide repeat</fullName>
    </submittedName>
</protein>
<dbReference type="Pfam" id="PF13432">
    <property type="entry name" value="TPR_16"/>
    <property type="match status" value="1"/>
</dbReference>
<keyword evidence="1" id="KW-0812">Transmembrane</keyword>
<dbReference type="Proteomes" id="UP000185511">
    <property type="component" value="Chromosome"/>
</dbReference>
<feature type="transmembrane region" description="Helical" evidence="1">
    <location>
        <begin position="257"/>
        <end position="277"/>
    </location>
</feature>
<dbReference type="RefSeq" id="WP_075742041.1">
    <property type="nucleotide sequence ID" value="NZ_CP016076.1"/>
</dbReference>